<gene>
    <name evidence="2" type="ORF">Taro_039850</name>
</gene>
<keyword evidence="3" id="KW-1185">Reference proteome</keyword>
<sequence length="226" mass="25260">MSDVDLEALVDGISTSLGVLKALAARSRKQKYLYEVQSAFCKDLTVRHKAREADLEEEVKNLKTALQASELNVAVARAEKDALAKVVSDAGVRAVTDYKAGSDYKEELEQYGARCYSVGLNAGRDFGEHLSWVERAREAFEAAVRECRRRTNDARLDDVTHMGARTCCSVISRVVPRCRIKVPVRKPPVNELGHALLRVAGAWVPFPPIRTEAWGRARRPRQKGRR</sequence>
<dbReference type="AlphaFoldDB" id="A0A843WHL4"/>
<reference evidence="2" key="1">
    <citation type="submission" date="2017-07" db="EMBL/GenBank/DDBJ databases">
        <title>Taro Niue Genome Assembly and Annotation.</title>
        <authorList>
            <person name="Atibalentja N."/>
            <person name="Keating K."/>
            <person name="Fields C.J."/>
        </authorList>
    </citation>
    <scope>NUCLEOTIDE SEQUENCE</scope>
    <source>
        <strain evidence="2">Niue_2</strain>
        <tissue evidence="2">Leaf</tissue>
    </source>
</reference>
<name>A0A843WHL4_COLES</name>
<dbReference type="Proteomes" id="UP000652761">
    <property type="component" value="Unassembled WGS sequence"/>
</dbReference>
<evidence type="ECO:0000313" key="2">
    <source>
        <dbReference type="EMBL" id="MQM07017.1"/>
    </source>
</evidence>
<feature type="coiled-coil region" evidence="1">
    <location>
        <begin position="45"/>
        <end position="79"/>
    </location>
</feature>
<evidence type="ECO:0000256" key="1">
    <source>
        <dbReference type="SAM" id="Coils"/>
    </source>
</evidence>
<evidence type="ECO:0000313" key="3">
    <source>
        <dbReference type="Proteomes" id="UP000652761"/>
    </source>
</evidence>
<accession>A0A843WHL4</accession>
<proteinExistence type="predicted"/>
<keyword evidence="1" id="KW-0175">Coiled coil</keyword>
<comment type="caution">
    <text evidence="2">The sequence shown here is derived from an EMBL/GenBank/DDBJ whole genome shotgun (WGS) entry which is preliminary data.</text>
</comment>
<dbReference type="EMBL" id="NMUH01003766">
    <property type="protein sequence ID" value="MQM07017.1"/>
    <property type="molecule type" value="Genomic_DNA"/>
</dbReference>
<organism evidence="2 3">
    <name type="scientific">Colocasia esculenta</name>
    <name type="common">Wild taro</name>
    <name type="synonym">Arum esculentum</name>
    <dbReference type="NCBI Taxonomy" id="4460"/>
    <lineage>
        <taxon>Eukaryota</taxon>
        <taxon>Viridiplantae</taxon>
        <taxon>Streptophyta</taxon>
        <taxon>Embryophyta</taxon>
        <taxon>Tracheophyta</taxon>
        <taxon>Spermatophyta</taxon>
        <taxon>Magnoliopsida</taxon>
        <taxon>Liliopsida</taxon>
        <taxon>Araceae</taxon>
        <taxon>Aroideae</taxon>
        <taxon>Colocasieae</taxon>
        <taxon>Colocasia</taxon>
    </lineage>
</organism>
<protein>
    <submittedName>
        <fullName evidence="2">Uncharacterized protein</fullName>
    </submittedName>
</protein>